<dbReference type="AlphaFoldDB" id="A0A563VWE3"/>
<keyword evidence="3" id="KW-1185">Reference proteome</keyword>
<name>A0A563VWE3_9CYAN</name>
<proteinExistence type="predicted"/>
<dbReference type="OrthoDB" id="5379939at2"/>
<protein>
    <submittedName>
        <fullName evidence="2">Uncharacterized protein</fullName>
    </submittedName>
</protein>
<dbReference type="Proteomes" id="UP000320055">
    <property type="component" value="Unassembled WGS sequence"/>
</dbReference>
<evidence type="ECO:0000256" key="1">
    <source>
        <dbReference type="SAM" id="MobiDB-lite"/>
    </source>
</evidence>
<evidence type="ECO:0000313" key="3">
    <source>
        <dbReference type="Proteomes" id="UP000320055"/>
    </source>
</evidence>
<dbReference type="Gene3D" id="2.60.120.260">
    <property type="entry name" value="Galactose-binding domain-like"/>
    <property type="match status" value="1"/>
</dbReference>
<accession>A0A563VWE3</accession>
<organism evidence="2 3">
    <name type="scientific">Hyella patelloides LEGE 07179</name>
    <dbReference type="NCBI Taxonomy" id="945734"/>
    <lineage>
        <taxon>Bacteria</taxon>
        <taxon>Bacillati</taxon>
        <taxon>Cyanobacteriota</taxon>
        <taxon>Cyanophyceae</taxon>
        <taxon>Pleurocapsales</taxon>
        <taxon>Hyellaceae</taxon>
        <taxon>Hyella</taxon>
    </lineage>
</organism>
<gene>
    <name evidence="2" type="ORF">H1P_370003</name>
</gene>
<dbReference type="RefSeq" id="WP_144865666.1">
    <property type="nucleotide sequence ID" value="NZ_LR213797.1"/>
</dbReference>
<reference evidence="2 3" key="1">
    <citation type="submission" date="2019-01" db="EMBL/GenBank/DDBJ databases">
        <authorList>
            <person name="Brito A."/>
        </authorList>
    </citation>
    <scope>NUCLEOTIDE SEQUENCE [LARGE SCALE GENOMIC DNA]</scope>
    <source>
        <strain evidence="2">1</strain>
    </source>
</reference>
<sequence length="235" mass="26038">MFRLSKFQTKILLLLRLIGFIILGSFLKDRIALNGVNTIEHSLPATPIASKVILSESSDVEFAPLQQWFEAGSRPQDYAMGADLREKRNGRASGTIQAQPGAIKGFGTLMQVFDASTYRGQRLRLRGYVKAEAVEDWAGLWMRVDGTSGQVLSFDNMQQRPIKGSNDWQSYDIVLDVPVASKNIAFGLLLSGSGQVWMDDLQFEVVDTEIPTTNLENTQSSSQSPANLSFETLNE</sequence>
<evidence type="ECO:0000313" key="2">
    <source>
        <dbReference type="EMBL" id="VEP15778.1"/>
    </source>
</evidence>
<dbReference type="EMBL" id="CAACVJ010000301">
    <property type="protein sequence ID" value="VEP15778.1"/>
    <property type="molecule type" value="Genomic_DNA"/>
</dbReference>
<feature type="region of interest" description="Disordered" evidence="1">
    <location>
        <begin position="214"/>
        <end position="235"/>
    </location>
</feature>